<protein>
    <submittedName>
        <fullName evidence="2">Phytoene desaturase</fullName>
    </submittedName>
</protein>
<accession>A0A3G9IQH8</accession>
<feature type="domain" description="Amine oxidase" evidence="1">
    <location>
        <begin position="11"/>
        <end position="269"/>
    </location>
</feature>
<reference evidence="2 3" key="1">
    <citation type="submission" date="2018-11" db="EMBL/GenBank/DDBJ databases">
        <title>Complete genome sequence of Nocardioides baekrokdamisoli strain KCTC 39748.</title>
        <authorList>
            <person name="Kang S.W."/>
            <person name="Lee K.C."/>
            <person name="Kim K.K."/>
            <person name="Kim J.S."/>
            <person name="Kim D.S."/>
            <person name="Ko S.H."/>
            <person name="Yang S.H."/>
            <person name="Shin Y.K."/>
            <person name="Lee J.S."/>
        </authorList>
    </citation>
    <scope>NUCLEOTIDE SEQUENCE [LARGE SCALE GENOMIC DNA]</scope>
    <source>
        <strain evidence="2 3">KCTC 39748</strain>
    </source>
</reference>
<dbReference type="KEGG" id="nbe:Back2_26020"/>
<dbReference type="Proteomes" id="UP000271573">
    <property type="component" value="Chromosome"/>
</dbReference>
<dbReference type="RefSeq" id="WP_125569634.1">
    <property type="nucleotide sequence ID" value="NZ_AP019307.1"/>
</dbReference>
<organism evidence="2 3">
    <name type="scientific">Nocardioides baekrokdamisoli</name>
    <dbReference type="NCBI Taxonomy" id="1804624"/>
    <lineage>
        <taxon>Bacteria</taxon>
        <taxon>Bacillati</taxon>
        <taxon>Actinomycetota</taxon>
        <taxon>Actinomycetes</taxon>
        <taxon>Propionibacteriales</taxon>
        <taxon>Nocardioidaceae</taxon>
        <taxon>Nocardioides</taxon>
    </lineage>
</organism>
<dbReference type="InterPro" id="IPR036188">
    <property type="entry name" value="FAD/NAD-bd_sf"/>
</dbReference>
<gene>
    <name evidence="2" type="ORF">Back2_26020</name>
</gene>
<dbReference type="InterPro" id="IPR002937">
    <property type="entry name" value="Amino_oxidase"/>
</dbReference>
<evidence type="ECO:0000313" key="3">
    <source>
        <dbReference type="Proteomes" id="UP000271573"/>
    </source>
</evidence>
<dbReference type="GO" id="GO:0016491">
    <property type="term" value="F:oxidoreductase activity"/>
    <property type="evidence" value="ECO:0007669"/>
    <property type="project" value="InterPro"/>
</dbReference>
<sequence length="418" mass="45470">MRVAVIGGGYGGLASAARLAKLGHEVALYEAGPALGGALRPILSEDGPWPSPVSGVLLPAVIKDLFRKSGRTLDRELDLEHRELIREHRFEDRTTLNVHGGSRGAQLEELGQEWVDYVESFSETWEVLRTTYAEVPWDRAHPDKRLRRLLTSRETLAKRAKRTFKDHRLRIIAEYGAAATGQNPRYTPAWTGLEVYLEQRFGMWDVVGGPEALAASLADRMQTRNVAVHLGTPVQDVVVRDNAAVAVALDGGEADADAVVVATDPRRFPALERLTTQTLPAIPPAITWIELDAPLDLPPEVVLHGGAMITLRHTGTHLTAIAHAAIGEDLVTALRRHRIDLRGRIVRQYDRTPPQTVEMWNGSPLGISWAGPRTVFDRPGPTTPFKNLYAAGAHATPGAGLPFVGLSAALVAQVIGPA</sequence>
<evidence type="ECO:0000313" key="2">
    <source>
        <dbReference type="EMBL" id="BBH18315.1"/>
    </source>
</evidence>
<keyword evidence="3" id="KW-1185">Reference proteome</keyword>
<evidence type="ECO:0000259" key="1">
    <source>
        <dbReference type="Pfam" id="PF01593"/>
    </source>
</evidence>
<dbReference type="PRINTS" id="PR00419">
    <property type="entry name" value="ADXRDTASE"/>
</dbReference>
<dbReference type="SUPFAM" id="SSF51905">
    <property type="entry name" value="FAD/NAD(P)-binding domain"/>
    <property type="match status" value="1"/>
</dbReference>
<dbReference type="OrthoDB" id="9774675at2"/>
<dbReference type="Gene3D" id="3.50.50.60">
    <property type="entry name" value="FAD/NAD(P)-binding domain"/>
    <property type="match status" value="2"/>
</dbReference>
<dbReference type="EMBL" id="AP019307">
    <property type="protein sequence ID" value="BBH18315.1"/>
    <property type="molecule type" value="Genomic_DNA"/>
</dbReference>
<dbReference type="Pfam" id="PF01593">
    <property type="entry name" value="Amino_oxidase"/>
    <property type="match status" value="1"/>
</dbReference>
<name>A0A3G9IQH8_9ACTN</name>
<proteinExistence type="predicted"/>
<dbReference type="PANTHER" id="PTHR43734">
    <property type="entry name" value="PHYTOENE DESATURASE"/>
    <property type="match status" value="1"/>
</dbReference>
<dbReference type="AlphaFoldDB" id="A0A3G9IQH8"/>
<dbReference type="PANTHER" id="PTHR43734:SF1">
    <property type="entry name" value="PHYTOENE DESATURASE"/>
    <property type="match status" value="1"/>
</dbReference>